<dbReference type="Proteomes" id="UP001164929">
    <property type="component" value="Chromosome 11"/>
</dbReference>
<name>A0AAD6M7M4_9ROSI</name>
<evidence type="ECO:0000313" key="1">
    <source>
        <dbReference type="EMBL" id="KAJ6980206.1"/>
    </source>
</evidence>
<comment type="caution">
    <text evidence="1">The sequence shown here is derived from an EMBL/GenBank/DDBJ whole genome shotgun (WGS) entry which is preliminary data.</text>
</comment>
<dbReference type="AlphaFoldDB" id="A0AAD6M7M4"/>
<evidence type="ECO:0000313" key="2">
    <source>
        <dbReference type="Proteomes" id="UP001164929"/>
    </source>
</evidence>
<sequence length="63" mass="7408">MQFFPSGGNSEFSTKTENHPYMFCSMNHQIKNYPQSDFTKSHGDELNPEDERYNYNLLLDALQ</sequence>
<keyword evidence="2" id="KW-1185">Reference proteome</keyword>
<reference evidence="1" key="1">
    <citation type="journal article" date="2023" name="Mol. Ecol. Resour.">
        <title>Chromosome-level genome assembly of a triploid poplar Populus alba 'Berolinensis'.</title>
        <authorList>
            <person name="Chen S."/>
            <person name="Yu Y."/>
            <person name="Wang X."/>
            <person name="Wang S."/>
            <person name="Zhang T."/>
            <person name="Zhou Y."/>
            <person name="He R."/>
            <person name="Meng N."/>
            <person name="Wang Y."/>
            <person name="Liu W."/>
            <person name="Liu Z."/>
            <person name="Liu J."/>
            <person name="Guo Q."/>
            <person name="Huang H."/>
            <person name="Sederoff R.R."/>
            <person name="Wang G."/>
            <person name="Qu G."/>
            <person name="Chen S."/>
        </authorList>
    </citation>
    <scope>NUCLEOTIDE SEQUENCE</scope>
    <source>
        <strain evidence="1">SC-2020</strain>
    </source>
</reference>
<accession>A0AAD6M7M4</accession>
<protein>
    <submittedName>
        <fullName evidence="1">Uncharacterized protein</fullName>
    </submittedName>
</protein>
<dbReference type="EMBL" id="JAQIZT010000011">
    <property type="protein sequence ID" value="KAJ6980206.1"/>
    <property type="molecule type" value="Genomic_DNA"/>
</dbReference>
<proteinExistence type="predicted"/>
<gene>
    <name evidence="1" type="ORF">NC653_028124</name>
</gene>
<organism evidence="1 2">
    <name type="scientific">Populus alba x Populus x berolinensis</name>
    <dbReference type="NCBI Taxonomy" id="444605"/>
    <lineage>
        <taxon>Eukaryota</taxon>
        <taxon>Viridiplantae</taxon>
        <taxon>Streptophyta</taxon>
        <taxon>Embryophyta</taxon>
        <taxon>Tracheophyta</taxon>
        <taxon>Spermatophyta</taxon>
        <taxon>Magnoliopsida</taxon>
        <taxon>eudicotyledons</taxon>
        <taxon>Gunneridae</taxon>
        <taxon>Pentapetalae</taxon>
        <taxon>rosids</taxon>
        <taxon>fabids</taxon>
        <taxon>Malpighiales</taxon>
        <taxon>Salicaceae</taxon>
        <taxon>Saliceae</taxon>
        <taxon>Populus</taxon>
    </lineage>
</organism>